<accession>A0A915DEY4</accession>
<dbReference type="WBParaSite" id="jg18721">
    <property type="protein sequence ID" value="jg18721"/>
    <property type="gene ID" value="jg18721"/>
</dbReference>
<dbReference type="Proteomes" id="UP000887574">
    <property type="component" value="Unplaced"/>
</dbReference>
<protein>
    <submittedName>
        <fullName evidence="2">Uncharacterized protein</fullName>
    </submittedName>
</protein>
<reference evidence="2" key="1">
    <citation type="submission" date="2022-11" db="UniProtKB">
        <authorList>
            <consortium name="WormBaseParasite"/>
        </authorList>
    </citation>
    <scope>IDENTIFICATION</scope>
</reference>
<sequence>MSREYVEKIALLKAQTTADTPYTLYPFFSLIYTYTGSQQVTIFMLGKRAHYFLAAAADGLFDDTNEHTGKQEKEQEKVCR</sequence>
<evidence type="ECO:0000313" key="2">
    <source>
        <dbReference type="WBParaSite" id="jg18721"/>
    </source>
</evidence>
<name>A0A915DEY4_9BILA</name>
<organism evidence="1 2">
    <name type="scientific">Ditylenchus dipsaci</name>
    <dbReference type="NCBI Taxonomy" id="166011"/>
    <lineage>
        <taxon>Eukaryota</taxon>
        <taxon>Metazoa</taxon>
        <taxon>Ecdysozoa</taxon>
        <taxon>Nematoda</taxon>
        <taxon>Chromadorea</taxon>
        <taxon>Rhabditida</taxon>
        <taxon>Tylenchina</taxon>
        <taxon>Tylenchomorpha</taxon>
        <taxon>Sphaerularioidea</taxon>
        <taxon>Anguinidae</taxon>
        <taxon>Anguininae</taxon>
        <taxon>Ditylenchus</taxon>
    </lineage>
</organism>
<keyword evidence="1" id="KW-1185">Reference proteome</keyword>
<dbReference type="AlphaFoldDB" id="A0A915DEY4"/>
<proteinExistence type="predicted"/>
<evidence type="ECO:0000313" key="1">
    <source>
        <dbReference type="Proteomes" id="UP000887574"/>
    </source>
</evidence>